<keyword evidence="3" id="KW-1185">Reference proteome</keyword>
<evidence type="ECO:0000313" key="3">
    <source>
        <dbReference type="Proteomes" id="UP001388673"/>
    </source>
</evidence>
<evidence type="ECO:0008006" key="4">
    <source>
        <dbReference type="Google" id="ProtNLM"/>
    </source>
</evidence>
<protein>
    <recommendedName>
        <fullName evidence="4">Mediator complex subunit 9</fullName>
    </recommendedName>
</protein>
<dbReference type="EMBL" id="JBCAWK010000002">
    <property type="protein sequence ID" value="KAK8865632.1"/>
    <property type="molecule type" value="Genomic_DNA"/>
</dbReference>
<accession>A0AAW0Z3X0</accession>
<feature type="compositionally biased region" description="Polar residues" evidence="1">
    <location>
        <begin position="146"/>
        <end position="155"/>
    </location>
</feature>
<name>A0AAW0Z3X0_9TREE</name>
<dbReference type="AlphaFoldDB" id="A0AAW0Z3X0"/>
<sequence>MAQQPPLTVTASSSTALTAHQTNTNPLQPGSFRSLLPTLNDILAILNDQGDSAEKILPAQASEQVAPKARELTKAIEEMKSAAMGIPGGHLSTEEVRRLKGILEEEGEKRRRTLRAFEEMDMPVLEELGQRSTTVGVDGDVDGTDSQPTPTSGLQ</sequence>
<evidence type="ECO:0000256" key="1">
    <source>
        <dbReference type="SAM" id="MobiDB-lite"/>
    </source>
</evidence>
<gene>
    <name evidence="2" type="ORF">IAR55_000777</name>
</gene>
<organism evidence="2 3">
    <name type="scientific">Kwoniella newhampshirensis</name>
    <dbReference type="NCBI Taxonomy" id="1651941"/>
    <lineage>
        <taxon>Eukaryota</taxon>
        <taxon>Fungi</taxon>
        <taxon>Dikarya</taxon>
        <taxon>Basidiomycota</taxon>
        <taxon>Agaricomycotina</taxon>
        <taxon>Tremellomycetes</taxon>
        <taxon>Tremellales</taxon>
        <taxon>Cryptococcaceae</taxon>
        <taxon>Kwoniella</taxon>
    </lineage>
</organism>
<reference evidence="2 3" key="1">
    <citation type="journal article" date="2024" name="bioRxiv">
        <title>Comparative genomics of Cryptococcus and Kwoniella reveals pathogenesis evolution and contrasting karyotype dynamics via intercentromeric recombination or chromosome fusion.</title>
        <authorList>
            <person name="Coelho M.A."/>
            <person name="David-Palma M."/>
            <person name="Shea T."/>
            <person name="Bowers K."/>
            <person name="McGinley-Smith S."/>
            <person name="Mohammad A.W."/>
            <person name="Gnirke A."/>
            <person name="Yurkov A.M."/>
            <person name="Nowrousian M."/>
            <person name="Sun S."/>
            <person name="Cuomo C.A."/>
            <person name="Heitman J."/>
        </authorList>
    </citation>
    <scope>NUCLEOTIDE SEQUENCE [LARGE SCALE GENOMIC DNA]</scope>
    <source>
        <strain evidence="2 3">CBS 13917</strain>
    </source>
</reference>
<feature type="region of interest" description="Disordered" evidence="1">
    <location>
        <begin position="1"/>
        <end position="32"/>
    </location>
</feature>
<evidence type="ECO:0000313" key="2">
    <source>
        <dbReference type="EMBL" id="KAK8865632.1"/>
    </source>
</evidence>
<dbReference type="GeneID" id="92178036"/>
<feature type="compositionally biased region" description="Low complexity" evidence="1">
    <location>
        <begin position="10"/>
        <end position="19"/>
    </location>
</feature>
<dbReference type="RefSeq" id="XP_066805111.1">
    <property type="nucleotide sequence ID" value="XM_066943910.1"/>
</dbReference>
<dbReference type="KEGG" id="kne:92178036"/>
<feature type="region of interest" description="Disordered" evidence="1">
    <location>
        <begin position="122"/>
        <end position="155"/>
    </location>
</feature>
<proteinExistence type="predicted"/>
<dbReference type="Proteomes" id="UP001388673">
    <property type="component" value="Unassembled WGS sequence"/>
</dbReference>
<comment type="caution">
    <text evidence="2">The sequence shown here is derived from an EMBL/GenBank/DDBJ whole genome shotgun (WGS) entry which is preliminary data.</text>
</comment>